<dbReference type="RefSeq" id="XP_007108450.1">
    <property type="nucleotide sequence ID" value="XM_007108388.4"/>
</dbReference>
<accession>A0A2Y9ESZ7</accession>
<comment type="similarity">
    <text evidence="2">Belongs to the sauvagine/corticotropin-releasing factor/urotensin I family.</text>
</comment>
<evidence type="ECO:0000256" key="5">
    <source>
        <dbReference type="ARBA" id="ARBA00022815"/>
    </source>
</evidence>
<evidence type="ECO:0000256" key="2">
    <source>
        <dbReference type="ARBA" id="ARBA00009287"/>
    </source>
</evidence>
<dbReference type="InParanoid" id="A0A2Y9ESZ7"/>
<protein>
    <submittedName>
        <fullName evidence="9">Urocortin</fullName>
    </submittedName>
</protein>
<keyword evidence="4" id="KW-0372">Hormone</keyword>
<feature type="region of interest" description="Disordered" evidence="6">
    <location>
        <begin position="1"/>
        <end position="40"/>
    </location>
</feature>
<gene>
    <name evidence="9" type="primary">UCN</name>
</gene>
<dbReference type="PROSITE" id="PS00511">
    <property type="entry name" value="CRF"/>
    <property type="match status" value="1"/>
</dbReference>
<dbReference type="GO" id="GO:2000252">
    <property type="term" value="P:negative regulation of feeding behavior"/>
    <property type="evidence" value="ECO:0007669"/>
    <property type="project" value="TreeGrafter"/>
</dbReference>
<dbReference type="GO" id="GO:0005576">
    <property type="term" value="C:extracellular region"/>
    <property type="evidence" value="ECO:0007669"/>
    <property type="project" value="UniProtKB-SubCell"/>
</dbReference>
<evidence type="ECO:0000256" key="3">
    <source>
        <dbReference type="ARBA" id="ARBA00022525"/>
    </source>
</evidence>
<organism evidence="8 9">
    <name type="scientific">Physeter macrocephalus</name>
    <name type="common">Sperm whale</name>
    <name type="synonym">Physeter catodon</name>
    <dbReference type="NCBI Taxonomy" id="9755"/>
    <lineage>
        <taxon>Eukaryota</taxon>
        <taxon>Metazoa</taxon>
        <taxon>Chordata</taxon>
        <taxon>Craniata</taxon>
        <taxon>Vertebrata</taxon>
        <taxon>Euteleostomi</taxon>
        <taxon>Mammalia</taxon>
        <taxon>Eutheria</taxon>
        <taxon>Laurasiatheria</taxon>
        <taxon>Artiodactyla</taxon>
        <taxon>Whippomorpha</taxon>
        <taxon>Cetacea</taxon>
        <taxon>Odontoceti</taxon>
        <taxon>Physeteridae</taxon>
        <taxon>Physeter</taxon>
    </lineage>
</organism>
<keyword evidence="3" id="KW-0964">Secreted</keyword>
<evidence type="ECO:0000313" key="8">
    <source>
        <dbReference type="Proteomes" id="UP000248484"/>
    </source>
</evidence>
<feature type="region of interest" description="Disordered" evidence="6">
    <location>
        <begin position="64"/>
        <end position="93"/>
    </location>
</feature>
<dbReference type="InterPro" id="IPR018446">
    <property type="entry name" value="Corticotropin-releasing_fac_CS"/>
</dbReference>
<evidence type="ECO:0000313" key="9">
    <source>
        <dbReference type="RefSeq" id="XP_007108450.1"/>
    </source>
</evidence>
<evidence type="ECO:0000256" key="1">
    <source>
        <dbReference type="ARBA" id="ARBA00004613"/>
    </source>
</evidence>
<evidence type="ECO:0000256" key="6">
    <source>
        <dbReference type="SAM" id="MobiDB-lite"/>
    </source>
</evidence>
<dbReference type="OrthoDB" id="9837731at2759"/>
<dbReference type="KEGG" id="pcad:102987497"/>
<proteinExistence type="inferred from homology"/>
<dbReference type="PANTHER" id="PTHR15035">
    <property type="entry name" value="CORTICOLIBERIN/UROCORTIN"/>
    <property type="match status" value="1"/>
</dbReference>
<dbReference type="Pfam" id="PF00473">
    <property type="entry name" value="CRF"/>
    <property type="match status" value="1"/>
</dbReference>
<dbReference type="InterPro" id="IPR000187">
    <property type="entry name" value="CRF"/>
</dbReference>
<evidence type="ECO:0000259" key="7">
    <source>
        <dbReference type="SMART" id="SM00039"/>
    </source>
</evidence>
<dbReference type="CTD" id="7349"/>
<reference evidence="9" key="1">
    <citation type="submission" date="2025-08" db="UniProtKB">
        <authorList>
            <consortium name="RefSeq"/>
        </authorList>
    </citation>
    <scope>IDENTIFICATION</scope>
    <source>
        <tissue evidence="9">Muscle</tissue>
    </source>
</reference>
<dbReference type="Gene3D" id="6.10.250.1920">
    <property type="match status" value="1"/>
</dbReference>
<keyword evidence="8" id="KW-1185">Reference proteome</keyword>
<sequence length="232" mass="25022">MAGAIFTPQQASPSLEPGVTSRDAPHGVLQPQGSDSDSKLRPSLLYNQCMFLADVSRSCPGAIKGWRQSRDRPRVPQGALSPPRGTETGAPSCRVQTLSSKLAGGTMRPAGRAALLAALLLLAQLRPGSSQWSPEAAAAGVQDPSLRWSPGTRNHGGGARALLLLLAERFPRRAGQGRWRSAITGERPRRDDPPLSIDLTFHLLRTLLELARTQSQRERAEQNRIIFDSVGK</sequence>
<comment type="subcellular location">
    <subcellularLocation>
        <location evidence="1">Secreted</location>
    </subcellularLocation>
</comment>
<keyword evidence="5" id="KW-0027">Amidation</keyword>
<feature type="domain" description="Corticotropin-releasing factor" evidence="7">
    <location>
        <begin position="191"/>
        <end position="229"/>
    </location>
</feature>
<dbReference type="InterPro" id="IPR003620">
    <property type="entry name" value="Urocortin_CRF"/>
</dbReference>
<evidence type="ECO:0000256" key="4">
    <source>
        <dbReference type="ARBA" id="ARBA00022702"/>
    </source>
</evidence>
<dbReference type="GeneID" id="102987497"/>
<dbReference type="GO" id="GO:0005179">
    <property type="term" value="F:hormone activity"/>
    <property type="evidence" value="ECO:0007669"/>
    <property type="project" value="UniProtKB-KW"/>
</dbReference>
<dbReference type="SMART" id="SM00039">
    <property type="entry name" value="CRF"/>
    <property type="match status" value="1"/>
</dbReference>
<dbReference type="AlphaFoldDB" id="A0A2Y9ESZ7"/>
<name>A0A2Y9ESZ7_PHYMC</name>
<dbReference type="STRING" id="9755.ENSPCTP00005009077"/>
<dbReference type="Proteomes" id="UP000248484">
    <property type="component" value="Chromosome 12"/>
</dbReference>
<dbReference type="PANTHER" id="PTHR15035:SF11">
    <property type="entry name" value="UROCORTIN"/>
    <property type="match status" value="1"/>
</dbReference>
<dbReference type="PRINTS" id="PR01612">
    <property type="entry name" value="CRFFAMILY"/>
</dbReference>